<feature type="region of interest" description="Disordered" evidence="1">
    <location>
        <begin position="1"/>
        <end position="25"/>
    </location>
</feature>
<gene>
    <name evidence="2" type="ORF">SKAU_G00049110</name>
</gene>
<dbReference type="EMBL" id="JAINUF010000002">
    <property type="protein sequence ID" value="KAJ8374331.1"/>
    <property type="molecule type" value="Genomic_DNA"/>
</dbReference>
<reference evidence="2" key="1">
    <citation type="journal article" date="2023" name="Science">
        <title>Genome structures resolve the early diversification of teleost fishes.</title>
        <authorList>
            <person name="Parey E."/>
            <person name="Louis A."/>
            <person name="Montfort J."/>
            <person name="Bouchez O."/>
            <person name="Roques C."/>
            <person name="Iampietro C."/>
            <person name="Lluch J."/>
            <person name="Castinel A."/>
            <person name="Donnadieu C."/>
            <person name="Desvignes T."/>
            <person name="Floi Bucao C."/>
            <person name="Jouanno E."/>
            <person name="Wen M."/>
            <person name="Mejri S."/>
            <person name="Dirks R."/>
            <person name="Jansen H."/>
            <person name="Henkel C."/>
            <person name="Chen W.J."/>
            <person name="Zahm M."/>
            <person name="Cabau C."/>
            <person name="Klopp C."/>
            <person name="Thompson A.W."/>
            <person name="Robinson-Rechavi M."/>
            <person name="Braasch I."/>
            <person name="Lecointre G."/>
            <person name="Bobe J."/>
            <person name="Postlethwait J.H."/>
            <person name="Berthelot C."/>
            <person name="Roest Crollius H."/>
            <person name="Guiguen Y."/>
        </authorList>
    </citation>
    <scope>NUCLEOTIDE SEQUENCE</scope>
    <source>
        <strain evidence="2">WJC10195</strain>
    </source>
</reference>
<sequence length="120" mass="12471">MTSPLHHSIVSPSATEQGRGNSVVPSVGAVSAGMERRSGGGVLGVTGSFHAHHGAADILLLEICRPVALFLQECQAPDPGGRSVDMITRLGPRMDDAVTRGLGHPGKVPVPYCLVLRTLN</sequence>
<organism evidence="2 3">
    <name type="scientific">Synaphobranchus kaupii</name>
    <name type="common">Kaup's arrowtooth eel</name>
    <dbReference type="NCBI Taxonomy" id="118154"/>
    <lineage>
        <taxon>Eukaryota</taxon>
        <taxon>Metazoa</taxon>
        <taxon>Chordata</taxon>
        <taxon>Craniata</taxon>
        <taxon>Vertebrata</taxon>
        <taxon>Euteleostomi</taxon>
        <taxon>Actinopterygii</taxon>
        <taxon>Neopterygii</taxon>
        <taxon>Teleostei</taxon>
        <taxon>Anguilliformes</taxon>
        <taxon>Synaphobranchidae</taxon>
        <taxon>Synaphobranchus</taxon>
    </lineage>
</organism>
<evidence type="ECO:0000313" key="3">
    <source>
        <dbReference type="Proteomes" id="UP001152622"/>
    </source>
</evidence>
<evidence type="ECO:0000256" key="1">
    <source>
        <dbReference type="SAM" id="MobiDB-lite"/>
    </source>
</evidence>
<feature type="compositionally biased region" description="Polar residues" evidence="1">
    <location>
        <begin position="1"/>
        <end position="20"/>
    </location>
</feature>
<dbReference type="AlphaFoldDB" id="A0A9Q1G3I7"/>
<dbReference type="Proteomes" id="UP001152622">
    <property type="component" value="Chromosome 2"/>
</dbReference>
<keyword evidence="3" id="KW-1185">Reference proteome</keyword>
<name>A0A9Q1G3I7_SYNKA</name>
<protein>
    <submittedName>
        <fullName evidence="2">Uncharacterized protein</fullName>
    </submittedName>
</protein>
<accession>A0A9Q1G3I7</accession>
<comment type="caution">
    <text evidence="2">The sequence shown here is derived from an EMBL/GenBank/DDBJ whole genome shotgun (WGS) entry which is preliminary data.</text>
</comment>
<proteinExistence type="predicted"/>
<evidence type="ECO:0000313" key="2">
    <source>
        <dbReference type="EMBL" id="KAJ8374331.1"/>
    </source>
</evidence>